<gene>
    <name evidence="1" type="ORF">ECPE_LOCUS2571</name>
</gene>
<dbReference type="WBParaSite" id="ECPE_0000257301-mRNA-1">
    <property type="protein sequence ID" value="ECPE_0000257301-mRNA-1"/>
    <property type="gene ID" value="ECPE_0000257301"/>
</dbReference>
<proteinExistence type="predicted"/>
<protein>
    <submittedName>
        <fullName evidence="3">Methyltransf_11 domain-containing protein</fullName>
    </submittedName>
</protein>
<sequence>MKYVLTFCQCQLFIRNANKRIHRLIIYPLVPWSTARLPSSILNGLGTRYALSFPTPPQSPTLLEHRRQPKRRAEYAQLRSNSDEITDKLRGSHYSRTDIQLAMYRFALETCLGLTCANPGDGALPFTVADDCLLLDLGCGDPVDECLPITNLISSYTPLKVGVDIFGGKSYSSRIECVSFDLTRRVLPCADSKHQPHLIPFRDHLFDYIVSISFLQWLVAKDRSDSRNPETGCRMNWFAKELTRLLSRSGQEKANQKCCGKCVIQFYPSSWIDVEYVCNSIVQTSPNIRGCRILARPVPNRGVKLFLYFTISDSE</sequence>
<dbReference type="Gene3D" id="3.40.50.150">
    <property type="entry name" value="Vaccinia Virus protein VP39"/>
    <property type="match status" value="1"/>
</dbReference>
<organism evidence="3">
    <name type="scientific">Echinostoma caproni</name>
    <dbReference type="NCBI Taxonomy" id="27848"/>
    <lineage>
        <taxon>Eukaryota</taxon>
        <taxon>Metazoa</taxon>
        <taxon>Spiralia</taxon>
        <taxon>Lophotrochozoa</taxon>
        <taxon>Platyhelminthes</taxon>
        <taxon>Trematoda</taxon>
        <taxon>Digenea</taxon>
        <taxon>Plagiorchiida</taxon>
        <taxon>Echinostomata</taxon>
        <taxon>Echinostomatoidea</taxon>
        <taxon>Echinostomatidae</taxon>
        <taxon>Echinostoma</taxon>
    </lineage>
</organism>
<dbReference type="InterPro" id="IPR029063">
    <property type="entry name" value="SAM-dependent_MTases_sf"/>
</dbReference>
<keyword evidence="2" id="KW-1185">Reference proteome</keyword>
<reference evidence="1 2" key="2">
    <citation type="submission" date="2018-11" db="EMBL/GenBank/DDBJ databases">
        <authorList>
            <consortium name="Pathogen Informatics"/>
        </authorList>
    </citation>
    <scope>NUCLEOTIDE SEQUENCE [LARGE SCALE GENOMIC DNA]</scope>
    <source>
        <strain evidence="1 2">Egypt</strain>
    </source>
</reference>
<dbReference type="OrthoDB" id="6243683at2759"/>
<evidence type="ECO:0000313" key="2">
    <source>
        <dbReference type="Proteomes" id="UP000272942"/>
    </source>
</evidence>
<accession>A0A183A6I6</accession>
<reference evidence="3" key="1">
    <citation type="submission" date="2016-06" db="UniProtKB">
        <authorList>
            <consortium name="WormBaseParasite"/>
        </authorList>
    </citation>
    <scope>IDENTIFICATION</scope>
</reference>
<name>A0A183A6I6_9TREM</name>
<dbReference type="Proteomes" id="UP000272942">
    <property type="component" value="Unassembled WGS sequence"/>
</dbReference>
<evidence type="ECO:0000313" key="1">
    <source>
        <dbReference type="EMBL" id="VDP66843.1"/>
    </source>
</evidence>
<dbReference type="EMBL" id="UZAN01039706">
    <property type="protein sequence ID" value="VDP66843.1"/>
    <property type="molecule type" value="Genomic_DNA"/>
</dbReference>
<dbReference type="AlphaFoldDB" id="A0A183A6I6"/>
<evidence type="ECO:0000313" key="3">
    <source>
        <dbReference type="WBParaSite" id="ECPE_0000257301-mRNA-1"/>
    </source>
</evidence>